<protein>
    <submittedName>
        <fullName evidence="2">Uncharacterized protein</fullName>
    </submittedName>
</protein>
<proteinExistence type="predicted"/>
<evidence type="ECO:0000313" key="3">
    <source>
        <dbReference type="Proteomes" id="UP000190637"/>
    </source>
</evidence>
<keyword evidence="3" id="KW-1185">Reference proteome</keyword>
<evidence type="ECO:0000256" key="1">
    <source>
        <dbReference type="SAM" id="MobiDB-lite"/>
    </source>
</evidence>
<name>A0A1T4R8J3_9ACTN</name>
<feature type="region of interest" description="Disordered" evidence="1">
    <location>
        <begin position="106"/>
        <end position="132"/>
    </location>
</feature>
<dbReference type="OrthoDB" id="3482380at2"/>
<organism evidence="2 3">
    <name type="scientific">Marinactinospora thermotolerans DSM 45154</name>
    <dbReference type="NCBI Taxonomy" id="1122192"/>
    <lineage>
        <taxon>Bacteria</taxon>
        <taxon>Bacillati</taxon>
        <taxon>Actinomycetota</taxon>
        <taxon>Actinomycetes</taxon>
        <taxon>Streptosporangiales</taxon>
        <taxon>Nocardiopsidaceae</taxon>
        <taxon>Marinactinospora</taxon>
    </lineage>
</organism>
<evidence type="ECO:0000313" key="2">
    <source>
        <dbReference type="EMBL" id="SKA11931.1"/>
    </source>
</evidence>
<dbReference type="AlphaFoldDB" id="A0A1T4R8J3"/>
<accession>A0A1T4R8J3</accession>
<reference evidence="2 3" key="1">
    <citation type="submission" date="2017-02" db="EMBL/GenBank/DDBJ databases">
        <authorList>
            <person name="Peterson S.W."/>
        </authorList>
    </citation>
    <scope>NUCLEOTIDE SEQUENCE [LARGE SCALE GENOMIC DNA]</scope>
    <source>
        <strain evidence="2 3">DSM 45154</strain>
    </source>
</reference>
<dbReference type="EMBL" id="FUWS01000006">
    <property type="protein sequence ID" value="SKA11931.1"/>
    <property type="molecule type" value="Genomic_DNA"/>
</dbReference>
<sequence>MSDRLDPLVFDDLVELREWARAMDRPLELVERAPDSDVYAVRAGHATAVCHVPICPDEATLRRLNAEHTGRWRVWRSLDEHGRPAAWVATNLGAAGAAMTLHETTPERLEEQMNAPPPAYGRALGTPSHEAG</sequence>
<dbReference type="Proteomes" id="UP000190637">
    <property type="component" value="Unassembled WGS sequence"/>
</dbReference>
<dbReference type="RefSeq" id="WP_078761889.1">
    <property type="nucleotide sequence ID" value="NZ_FUWS01000006.1"/>
</dbReference>
<gene>
    <name evidence="2" type="ORF">SAMN02745673_02587</name>
</gene>
<dbReference type="STRING" id="1122192.SAMN02745673_02587"/>